<organism evidence="1">
    <name type="scientific">Pseudarthrobacter sulfonivorans</name>
    <dbReference type="NCBI Taxonomy" id="121292"/>
    <lineage>
        <taxon>Bacteria</taxon>
        <taxon>Bacillati</taxon>
        <taxon>Actinomycetota</taxon>
        <taxon>Actinomycetes</taxon>
        <taxon>Micrococcales</taxon>
        <taxon>Micrococcaceae</taxon>
        <taxon>Pseudarthrobacter</taxon>
    </lineage>
</organism>
<protein>
    <recommendedName>
        <fullName evidence="3">Terminase</fullName>
    </recommendedName>
</protein>
<reference evidence="1 2" key="1">
    <citation type="submission" date="2015-12" db="EMBL/GenBank/DDBJ databases">
        <authorList>
            <person name="Shamseldin A."/>
            <person name="Moawad H."/>
            <person name="Abd El-Rahim W.M."/>
            <person name="Sadowsky M.J."/>
        </authorList>
    </citation>
    <scope>NUCLEOTIDE SEQUENCE [LARGE SCALE GENOMIC DNA]</scope>
    <source>
        <strain evidence="1 2">Ar51</strain>
    </source>
</reference>
<evidence type="ECO:0008006" key="3">
    <source>
        <dbReference type="Google" id="ProtNLM"/>
    </source>
</evidence>
<dbReference type="Proteomes" id="UP000065151">
    <property type="component" value="Chromosome"/>
</dbReference>
<evidence type="ECO:0000313" key="2">
    <source>
        <dbReference type="Proteomes" id="UP000065151"/>
    </source>
</evidence>
<dbReference type="RefSeq" id="WP_058932177.1">
    <property type="nucleotide sequence ID" value="NZ_CP013747.1"/>
</dbReference>
<dbReference type="InterPro" id="IPR027417">
    <property type="entry name" value="P-loop_NTPase"/>
</dbReference>
<name>A0A0U3QRU1_9MICC</name>
<gene>
    <name evidence="1" type="ORF">AU252_19800</name>
</gene>
<dbReference type="EMBL" id="CP013747">
    <property type="protein sequence ID" value="ALV43124.1"/>
    <property type="molecule type" value="Genomic_DNA"/>
</dbReference>
<proteinExistence type="predicted"/>
<sequence>MKALNNDPMPWQQHVLDVACEIDPVTGLYWYKTIILIGLRQIGKTSISRGKLTHRALTTRNARMIYTAQNRIKALKRLHEDFHEPIMESPLKQFMGKPHWTTGSETLRWSTGSKLGIDAVGKNSGHGDTNHEAHIDEAYAHVDGEIEQGISPTMITVKGSQKWILSAAGTTASTYLAPKVEMGQALVESRRESRVAYFEYSASRDDDPNDPQTVLNCHPAIGHTISLADVMAERDSMTEPGEFERAYLGWWPEAKAAPRVIPTAAWEGCYLPPDTDAWTGTPFWTIDTSPDREWTSIGMAAKATDPDAVCYLEVYERMVGTAGVVNTLVQLRNEFGGNTVALDGNGAAKSLIRDLEDEGFDVIKVSGPSRVDACGGLHDDALAGTLRFENDQLLNTAMANAIKQYVGGRVWIFARNKTLADISALYAVTFARWLFKEKAPDDYNIGDSLG</sequence>
<accession>A0A0U3QRU1</accession>
<dbReference type="AlphaFoldDB" id="A0A0U3QRU1"/>
<evidence type="ECO:0000313" key="1">
    <source>
        <dbReference type="EMBL" id="ALV43124.1"/>
    </source>
</evidence>
<dbReference type="KEGG" id="psul:AU252_19800"/>
<dbReference type="STRING" id="121292.AU252_19800"/>
<dbReference type="Gene3D" id="3.40.50.300">
    <property type="entry name" value="P-loop containing nucleotide triphosphate hydrolases"/>
    <property type="match status" value="1"/>
</dbReference>